<dbReference type="InterPro" id="IPR046960">
    <property type="entry name" value="PPR_At4g14850-like_plant"/>
</dbReference>
<evidence type="ECO:0000259" key="4">
    <source>
        <dbReference type="Pfam" id="PF14432"/>
    </source>
</evidence>
<dbReference type="Pfam" id="PF13041">
    <property type="entry name" value="PPR_2"/>
    <property type="match status" value="3"/>
</dbReference>
<dbReference type="InterPro" id="IPR032867">
    <property type="entry name" value="DYW_dom"/>
</dbReference>
<dbReference type="SUPFAM" id="SSF48452">
    <property type="entry name" value="TPR-like"/>
    <property type="match status" value="2"/>
</dbReference>
<protein>
    <submittedName>
        <fullName evidence="5">OLC1v1017166C1</fullName>
    </submittedName>
</protein>
<keyword evidence="6" id="KW-1185">Reference proteome</keyword>
<dbReference type="AlphaFoldDB" id="A0AAV1E8S6"/>
<evidence type="ECO:0000256" key="1">
    <source>
        <dbReference type="ARBA" id="ARBA00006643"/>
    </source>
</evidence>
<dbReference type="Pfam" id="PF01535">
    <property type="entry name" value="PPR"/>
    <property type="match status" value="3"/>
</dbReference>
<dbReference type="FunFam" id="1.25.40.10:FF:001093">
    <property type="entry name" value="Pentatricopeptide repeat-containing protein At2g34400"/>
    <property type="match status" value="1"/>
</dbReference>
<accession>A0AAV1E8S6</accession>
<comment type="similarity">
    <text evidence="1">Belongs to the PPR family. PCMP-H subfamily.</text>
</comment>
<dbReference type="InterPro" id="IPR046848">
    <property type="entry name" value="E_motif"/>
</dbReference>
<feature type="repeat" description="PPR" evidence="3">
    <location>
        <begin position="446"/>
        <end position="480"/>
    </location>
</feature>
<evidence type="ECO:0000256" key="2">
    <source>
        <dbReference type="ARBA" id="ARBA00022737"/>
    </source>
</evidence>
<dbReference type="PANTHER" id="PTHR47926">
    <property type="entry name" value="PENTATRICOPEPTIDE REPEAT-CONTAINING PROTEIN"/>
    <property type="match status" value="1"/>
</dbReference>
<feature type="repeat" description="PPR" evidence="3">
    <location>
        <begin position="132"/>
        <end position="166"/>
    </location>
</feature>
<reference evidence="5" key="1">
    <citation type="submission" date="2023-03" db="EMBL/GenBank/DDBJ databases">
        <authorList>
            <person name="Julca I."/>
        </authorList>
    </citation>
    <scope>NUCLEOTIDE SEQUENCE</scope>
</reference>
<feature type="repeat" description="PPR" evidence="3">
    <location>
        <begin position="101"/>
        <end position="131"/>
    </location>
</feature>
<organism evidence="5 6">
    <name type="scientific">Oldenlandia corymbosa var. corymbosa</name>
    <dbReference type="NCBI Taxonomy" id="529605"/>
    <lineage>
        <taxon>Eukaryota</taxon>
        <taxon>Viridiplantae</taxon>
        <taxon>Streptophyta</taxon>
        <taxon>Embryophyta</taxon>
        <taxon>Tracheophyta</taxon>
        <taxon>Spermatophyta</taxon>
        <taxon>Magnoliopsida</taxon>
        <taxon>eudicotyledons</taxon>
        <taxon>Gunneridae</taxon>
        <taxon>Pentapetalae</taxon>
        <taxon>asterids</taxon>
        <taxon>lamiids</taxon>
        <taxon>Gentianales</taxon>
        <taxon>Rubiaceae</taxon>
        <taxon>Rubioideae</taxon>
        <taxon>Spermacoceae</taxon>
        <taxon>Hedyotis-Oldenlandia complex</taxon>
        <taxon>Oldenlandia</taxon>
    </lineage>
</organism>
<proteinExistence type="inferred from homology"/>
<dbReference type="FunFam" id="1.25.40.10:FF:000227">
    <property type="entry name" value="Pentatricopeptide repeat-containing protein At3g13880"/>
    <property type="match status" value="1"/>
</dbReference>
<dbReference type="GO" id="GO:0009451">
    <property type="term" value="P:RNA modification"/>
    <property type="evidence" value="ECO:0007669"/>
    <property type="project" value="InterPro"/>
</dbReference>
<dbReference type="Pfam" id="PF14432">
    <property type="entry name" value="DYW_deaminase"/>
    <property type="match status" value="1"/>
</dbReference>
<feature type="repeat" description="PPR" evidence="3">
    <location>
        <begin position="233"/>
        <end position="267"/>
    </location>
</feature>
<dbReference type="NCBIfam" id="TIGR00756">
    <property type="entry name" value="PPR"/>
    <property type="match status" value="5"/>
</dbReference>
<dbReference type="GO" id="GO:0003723">
    <property type="term" value="F:RNA binding"/>
    <property type="evidence" value="ECO:0007669"/>
    <property type="project" value="InterPro"/>
</dbReference>
<dbReference type="EMBL" id="OX459125">
    <property type="protein sequence ID" value="CAI9116100.1"/>
    <property type="molecule type" value="Genomic_DNA"/>
</dbReference>
<dbReference type="InterPro" id="IPR002885">
    <property type="entry name" value="PPR_rpt"/>
</dbReference>
<dbReference type="PANTHER" id="PTHR47926:SF480">
    <property type="entry name" value="TETRATRICOPEPTIDE REPEAT-LIKE SUPERFAMILY PROTEIN ISOFORM 1"/>
    <property type="match status" value="1"/>
</dbReference>
<dbReference type="FunFam" id="1.25.40.10:FF:000196">
    <property type="entry name" value="Pentatricopeptide repeat-containing protein At4g14850"/>
    <property type="match status" value="1"/>
</dbReference>
<keyword evidence="2" id="KW-0677">Repeat</keyword>
<dbReference type="Gene3D" id="1.25.40.10">
    <property type="entry name" value="Tetratricopeptide repeat domain"/>
    <property type="match status" value="5"/>
</dbReference>
<gene>
    <name evidence="5" type="ORF">OLC1_LOCUS22481</name>
</gene>
<evidence type="ECO:0000313" key="5">
    <source>
        <dbReference type="EMBL" id="CAI9116100.1"/>
    </source>
</evidence>
<name>A0AAV1E8S6_OLDCO</name>
<dbReference type="Pfam" id="PF20431">
    <property type="entry name" value="E_motif"/>
    <property type="match status" value="1"/>
</dbReference>
<evidence type="ECO:0000256" key="3">
    <source>
        <dbReference type="PROSITE-ProRule" id="PRU00708"/>
    </source>
</evidence>
<dbReference type="GO" id="GO:0008270">
    <property type="term" value="F:zinc ion binding"/>
    <property type="evidence" value="ECO:0007669"/>
    <property type="project" value="InterPro"/>
</dbReference>
<dbReference type="InterPro" id="IPR011990">
    <property type="entry name" value="TPR-like_helical_dom_sf"/>
</dbReference>
<feature type="domain" description="DYW" evidence="4">
    <location>
        <begin position="660"/>
        <end position="751"/>
    </location>
</feature>
<sequence>MASLPSTVVGNTFRLDPELKRQNPPSISFDKKNYSNNTQLEKGLDPLNLELSEAIALVKEGNVKFDSAAYISLLQECIDRNSVSEAKMIHAHILKTGGQEDKFLMTSLVNVYGKCGDMDDARKVFDTLPRRNVVSWTSLMSGYVQNSQPELAIEVFQEMLGVGGYPTHYTLGIVLNACTSLADIELGKQVHGFILKYHIADNTSIGNALCCIYSKYGTLDSVMRAFECIEEKNVISWTTVISACGDHGDPVKGLNLFVEMLNEGVEPNEFTLTSVLSICCMIQAVGVGSQIHSFCLKYGYGFNLPVMNAVMYLYFKSGSISKAKLLFDGMEDISLVTWNAMIAGHAQLMDYAEDGLSALQNGIQALDLFSRLQRSGTKPDFYTFSSVLSVCSNLAALEQGEQFHAQTIKTGFLSDVVVGTALVDMYSKCGSIDKASKAFIEMSTRTMISWTSMITAFARHGQSQRALQLFKDMRFVGVRPNKITFVGVLAACSHAGMVDEALAYFNMMRNEYNIKPVMDHYACLIDMFVRLGRLEEAFDFIKTMEFEPTEVIWSILIAGCRSQGKLELAYYAAEQLLKLNPTDSETCFLLLNMYLSAERWKDVSRVRKMMKAGKVGKVTDLSWITIKDKVYSFKPDDQHQSISDIEELMRDLQEKVISEGYEMQASLDVTNSEDQETALSTVHHSEKLALAFGLLNTPNATPMRINKSISMCKDCHNFVKFVSLSTGRTIIIRDSKRLHKFVDGRCSCGDFSDSLL</sequence>
<dbReference type="PROSITE" id="PS51375">
    <property type="entry name" value="PPR"/>
    <property type="match status" value="4"/>
</dbReference>
<evidence type="ECO:0000313" key="6">
    <source>
        <dbReference type="Proteomes" id="UP001161247"/>
    </source>
</evidence>
<dbReference type="Proteomes" id="UP001161247">
    <property type="component" value="Chromosome 8"/>
</dbReference>